<organism evidence="1 2">
    <name type="scientific">Metabacillus herbersteinensis</name>
    <dbReference type="NCBI Taxonomy" id="283816"/>
    <lineage>
        <taxon>Bacteria</taxon>
        <taxon>Bacillati</taxon>
        <taxon>Bacillota</taxon>
        <taxon>Bacilli</taxon>
        <taxon>Bacillales</taxon>
        <taxon>Bacillaceae</taxon>
        <taxon>Metabacillus</taxon>
    </lineage>
</organism>
<name>A0ABV6G9K5_9BACI</name>
<gene>
    <name evidence="1" type="ORF">ACFFIX_02670</name>
</gene>
<sequence length="57" mass="7032">MQDYEYSPEVKLLLIDHSNEKVEMLYNDNPTTWQMPKIGPRPPYYYNPRYEQYYPVI</sequence>
<dbReference type="RefSeq" id="WP_378930215.1">
    <property type="nucleotide sequence ID" value="NZ_JBHLVO010000001.1"/>
</dbReference>
<evidence type="ECO:0000313" key="1">
    <source>
        <dbReference type="EMBL" id="MFC0270363.1"/>
    </source>
</evidence>
<proteinExistence type="predicted"/>
<protein>
    <submittedName>
        <fullName evidence="1">Uncharacterized protein</fullName>
    </submittedName>
</protein>
<accession>A0ABV6G9K5</accession>
<reference evidence="1 2" key="1">
    <citation type="submission" date="2024-09" db="EMBL/GenBank/DDBJ databases">
        <authorList>
            <person name="Sun Q."/>
            <person name="Mori K."/>
        </authorList>
    </citation>
    <scope>NUCLEOTIDE SEQUENCE [LARGE SCALE GENOMIC DNA]</scope>
    <source>
        <strain evidence="1 2">CCM 7228</strain>
    </source>
</reference>
<dbReference type="EMBL" id="JBHLVO010000001">
    <property type="protein sequence ID" value="MFC0270363.1"/>
    <property type="molecule type" value="Genomic_DNA"/>
</dbReference>
<dbReference type="Proteomes" id="UP001589854">
    <property type="component" value="Unassembled WGS sequence"/>
</dbReference>
<comment type="caution">
    <text evidence="1">The sequence shown here is derived from an EMBL/GenBank/DDBJ whole genome shotgun (WGS) entry which is preliminary data.</text>
</comment>
<evidence type="ECO:0000313" key="2">
    <source>
        <dbReference type="Proteomes" id="UP001589854"/>
    </source>
</evidence>
<keyword evidence="2" id="KW-1185">Reference proteome</keyword>